<dbReference type="EMBL" id="RXIC02000019">
    <property type="protein sequence ID" value="KAB1226617.1"/>
    <property type="molecule type" value="Genomic_DNA"/>
</dbReference>
<dbReference type="Pfam" id="PF07889">
    <property type="entry name" value="DUF1664"/>
    <property type="match status" value="1"/>
</dbReference>
<keyword evidence="3" id="KW-1185">Reference proteome</keyword>
<protein>
    <recommendedName>
        <fullName evidence="1">DUF1664 domain-containing protein</fullName>
    </recommendedName>
</protein>
<dbReference type="PANTHER" id="PTHR46667">
    <property type="entry name" value="OS05G0182700 PROTEIN"/>
    <property type="match status" value="1"/>
</dbReference>
<evidence type="ECO:0000259" key="1">
    <source>
        <dbReference type="Pfam" id="PF07889"/>
    </source>
</evidence>
<accession>A0A6A1WS46</accession>
<name>A0A6A1WS46_9ROSI</name>
<dbReference type="PANTHER" id="PTHR46667:SF1">
    <property type="entry name" value="OS09G0482740 PROTEIN"/>
    <property type="match status" value="1"/>
</dbReference>
<sequence length="108" mass="12428">MRYCYIWWKGWSISDVMFVTKRNMANVVASVSKQLDYVNEALAGTKRHLTLKLENLDWKVEEHKETTKLIANNVNEVKSNLSQIGFDVASIHQMQTGLEGKVELLESK</sequence>
<feature type="domain" description="DUF1664" evidence="1">
    <location>
        <begin position="2"/>
        <end position="108"/>
    </location>
</feature>
<dbReference type="Proteomes" id="UP000516437">
    <property type="component" value="Chromosome 1"/>
</dbReference>
<evidence type="ECO:0000313" key="3">
    <source>
        <dbReference type="Proteomes" id="UP000516437"/>
    </source>
</evidence>
<reference evidence="2 3" key="1">
    <citation type="journal article" date="2019" name="Plant Biotechnol. J.">
        <title>The red bayberry genome and genetic basis of sex determination.</title>
        <authorList>
            <person name="Jia H.M."/>
            <person name="Jia H.J."/>
            <person name="Cai Q.L."/>
            <person name="Wang Y."/>
            <person name="Zhao H.B."/>
            <person name="Yang W.F."/>
            <person name="Wang G.Y."/>
            <person name="Li Y.H."/>
            <person name="Zhan D.L."/>
            <person name="Shen Y.T."/>
            <person name="Niu Q.F."/>
            <person name="Chang L."/>
            <person name="Qiu J."/>
            <person name="Zhao L."/>
            <person name="Xie H.B."/>
            <person name="Fu W.Y."/>
            <person name="Jin J."/>
            <person name="Li X.W."/>
            <person name="Jiao Y."/>
            <person name="Zhou C.C."/>
            <person name="Tu T."/>
            <person name="Chai C.Y."/>
            <person name="Gao J.L."/>
            <person name="Fan L.J."/>
            <person name="van de Weg E."/>
            <person name="Wang J.Y."/>
            <person name="Gao Z.S."/>
        </authorList>
    </citation>
    <scope>NUCLEOTIDE SEQUENCE [LARGE SCALE GENOMIC DNA]</scope>
    <source>
        <tissue evidence="2">Leaves</tissue>
    </source>
</reference>
<organism evidence="2 3">
    <name type="scientific">Morella rubra</name>
    <name type="common">Chinese bayberry</name>
    <dbReference type="NCBI Taxonomy" id="262757"/>
    <lineage>
        <taxon>Eukaryota</taxon>
        <taxon>Viridiplantae</taxon>
        <taxon>Streptophyta</taxon>
        <taxon>Embryophyta</taxon>
        <taxon>Tracheophyta</taxon>
        <taxon>Spermatophyta</taxon>
        <taxon>Magnoliopsida</taxon>
        <taxon>eudicotyledons</taxon>
        <taxon>Gunneridae</taxon>
        <taxon>Pentapetalae</taxon>
        <taxon>rosids</taxon>
        <taxon>fabids</taxon>
        <taxon>Fagales</taxon>
        <taxon>Myricaceae</taxon>
        <taxon>Morella</taxon>
    </lineage>
</organism>
<evidence type="ECO:0000313" key="2">
    <source>
        <dbReference type="EMBL" id="KAB1226617.1"/>
    </source>
</evidence>
<gene>
    <name evidence="2" type="ORF">CJ030_MR1G027500</name>
</gene>
<dbReference type="InterPro" id="IPR012458">
    <property type="entry name" value="DUF1664"/>
</dbReference>
<dbReference type="AlphaFoldDB" id="A0A6A1WS46"/>
<proteinExistence type="predicted"/>
<comment type="caution">
    <text evidence="2">The sequence shown here is derived from an EMBL/GenBank/DDBJ whole genome shotgun (WGS) entry which is preliminary data.</text>
</comment>
<dbReference type="OrthoDB" id="544175at2759"/>